<dbReference type="AlphaFoldDB" id="A0A2H3P907"/>
<accession>A0A2H3P907</accession>
<evidence type="ECO:0008006" key="4">
    <source>
        <dbReference type="Google" id="ProtNLM"/>
    </source>
</evidence>
<name>A0A2H3P907_9BACT</name>
<dbReference type="EMBL" id="PDEP01000001">
    <property type="protein sequence ID" value="PEN09385.1"/>
    <property type="molecule type" value="Genomic_DNA"/>
</dbReference>
<organism evidence="2 3">
    <name type="scientific">Longimonas halophila</name>
    <dbReference type="NCBI Taxonomy" id="1469170"/>
    <lineage>
        <taxon>Bacteria</taxon>
        <taxon>Pseudomonadati</taxon>
        <taxon>Rhodothermota</taxon>
        <taxon>Rhodothermia</taxon>
        <taxon>Rhodothermales</taxon>
        <taxon>Salisaetaceae</taxon>
        <taxon>Longimonas</taxon>
    </lineage>
</organism>
<reference evidence="2 3" key="1">
    <citation type="submission" date="2017-10" db="EMBL/GenBank/DDBJ databases">
        <title>Draft genome of Longimonas halophila.</title>
        <authorList>
            <person name="Goh K.M."/>
            <person name="Shamsir M.S."/>
            <person name="Lim S.W."/>
        </authorList>
    </citation>
    <scope>NUCLEOTIDE SEQUENCE [LARGE SCALE GENOMIC DNA]</scope>
    <source>
        <strain evidence="2 3">KCTC 42399</strain>
    </source>
</reference>
<comment type="caution">
    <text evidence="2">The sequence shown here is derived from an EMBL/GenBank/DDBJ whole genome shotgun (WGS) entry which is preliminary data.</text>
</comment>
<sequence length="1186" mass="131666">MMRLLLWIGLVLICSGLMQPIGAQDQPPVSDSTLVFGDLTTQRDTIDAFQPSPYPIPRYIRPSSATVYVNGTPADPARYTLDLRAATLAFDPPLASDDTLVIAYRRWPLSATARSQEETEGQRPPADQIADPDTSAPAPGAYDPFEGVRLQRSGSISRGIVGGTQRDARLESGLRLDLEGDLTDEVSVRATLTDEDTPIQPDGTTQRLSEFDRVFIEIDAPPGTAQLGDVEASFQQSPFASYDRLLQGGQLRSSTFSAGPAQVQAQAVGAVARGLFRRQEIDAEDGVQGPYRLRGREGEPFIVITAGSERVFLDGERLERGESNDYVIDYARSEITFTADRLITSDRRITVEFQYTATPFTRSLLGTEADAALWRRSDGSARLEVGATVLREADGGDFAAALGLSPEDSTALANAGTSTVTRSGATRVEFDPEAPFVQYRRDTVAGPDGTPDTIFVALTERPDEDEPVFRVQFTRVGPGQGSYQRGGAQQNGIAYTYVGPGQGRYTPERPLPRPQAQRVVDLRAATEPWAGWRLAGNWAQSRVDANRFASGQDTQTQAHAYRIRLNTDPQPLSVGGYDAGTLQAQATRAVRQAQFEPFERGRSVEFNRRWNVERTGAELPDTLQAQGRESISEITTTWAPTDAAALSGEWGRLSVGQAFRSTRWQGRAQYAPQTGLRGEYTGTWIESARSEEQGRWIRQTARLARAGAETWRPALDGRFERRMQRAGAGALQRNSFQLWEVEPRLTFDPAQWTLTAQGGLRAEQEEAEGQLQPAAQAWQAGLSADYAGSGATRFQVEGRYRTRSVREFFRLNRQARDSETLLVRAELATAAAQRAVDLDVSYQGQTERTPTVQETFIRVGPELGQFVWTDANDDGIPQIDEFIPETTPGEGEYIQSFVPSDSLVPVANVQAQMQLRLDPGRVWDDASSPVARALSVVQSRSEARIQEQTESPNLWGVYLLDPREYRQPGQTVNGQLDLRQTLDLFPRRSRAGGTLEWTQRRRLDDRSAGLQEAFQQAWSATTRWRPVRPWQVQLQAETERDRSTSEAFESRSYDIRTWRLQPESEIDLTPAWQLQVRPSWAQKTDRRGTRRATVWRAPVEATWRRARQARLSAQAEVAHIALQGDAQGRALFELTDGRGAGTSYLWGLRGRYVFSDLLQGSLRYNGRAPAAADVIHTFEVELTATF</sequence>
<feature type="region of interest" description="Disordered" evidence="1">
    <location>
        <begin position="112"/>
        <end position="146"/>
    </location>
</feature>
<gene>
    <name evidence="2" type="ORF">CRI93_01275</name>
</gene>
<protein>
    <recommendedName>
        <fullName evidence="4">Cell surface protein SprA</fullName>
    </recommendedName>
</protein>
<dbReference type="RefSeq" id="WP_098060783.1">
    <property type="nucleotide sequence ID" value="NZ_PDEP01000001.1"/>
</dbReference>
<evidence type="ECO:0000313" key="3">
    <source>
        <dbReference type="Proteomes" id="UP000221024"/>
    </source>
</evidence>
<keyword evidence="3" id="KW-1185">Reference proteome</keyword>
<dbReference type="Proteomes" id="UP000221024">
    <property type="component" value="Unassembled WGS sequence"/>
</dbReference>
<dbReference type="OrthoDB" id="9815802at2"/>
<evidence type="ECO:0000256" key="1">
    <source>
        <dbReference type="SAM" id="MobiDB-lite"/>
    </source>
</evidence>
<proteinExistence type="predicted"/>
<evidence type="ECO:0000313" key="2">
    <source>
        <dbReference type="EMBL" id="PEN09385.1"/>
    </source>
</evidence>